<reference evidence="3" key="1">
    <citation type="journal article" date="2020" name="Stud. Mycol.">
        <title>101 Dothideomycetes genomes: a test case for predicting lifestyles and emergence of pathogens.</title>
        <authorList>
            <person name="Haridas S."/>
            <person name="Albert R."/>
            <person name="Binder M."/>
            <person name="Bloem J."/>
            <person name="Labutti K."/>
            <person name="Salamov A."/>
            <person name="Andreopoulos B."/>
            <person name="Baker S."/>
            <person name="Barry K."/>
            <person name="Bills G."/>
            <person name="Bluhm B."/>
            <person name="Cannon C."/>
            <person name="Castanera R."/>
            <person name="Culley D."/>
            <person name="Daum C."/>
            <person name="Ezra D."/>
            <person name="Gonzalez J."/>
            <person name="Henrissat B."/>
            <person name="Kuo A."/>
            <person name="Liang C."/>
            <person name="Lipzen A."/>
            <person name="Lutzoni F."/>
            <person name="Magnuson J."/>
            <person name="Mondo S."/>
            <person name="Nolan M."/>
            <person name="Ohm R."/>
            <person name="Pangilinan J."/>
            <person name="Park H.-J."/>
            <person name="Ramirez L."/>
            <person name="Alfaro M."/>
            <person name="Sun H."/>
            <person name="Tritt A."/>
            <person name="Yoshinaga Y."/>
            <person name="Zwiers L.-H."/>
            <person name="Turgeon B."/>
            <person name="Goodwin S."/>
            <person name="Spatafora J."/>
            <person name="Crous P."/>
            <person name="Grigoriev I."/>
        </authorList>
    </citation>
    <scope>NUCLEOTIDE SEQUENCE</scope>
    <source>
        <strain evidence="3">CBS 133067</strain>
    </source>
</reference>
<organism evidence="3 4">
    <name type="scientific">Rhizodiscina lignyota</name>
    <dbReference type="NCBI Taxonomy" id="1504668"/>
    <lineage>
        <taxon>Eukaryota</taxon>
        <taxon>Fungi</taxon>
        <taxon>Dikarya</taxon>
        <taxon>Ascomycota</taxon>
        <taxon>Pezizomycotina</taxon>
        <taxon>Dothideomycetes</taxon>
        <taxon>Pleosporomycetidae</taxon>
        <taxon>Aulographales</taxon>
        <taxon>Rhizodiscinaceae</taxon>
        <taxon>Rhizodiscina</taxon>
    </lineage>
</organism>
<dbReference type="EMBL" id="ML978128">
    <property type="protein sequence ID" value="KAF2097652.1"/>
    <property type="molecule type" value="Genomic_DNA"/>
</dbReference>
<feature type="region of interest" description="Disordered" evidence="1">
    <location>
        <begin position="60"/>
        <end position="134"/>
    </location>
</feature>
<proteinExistence type="predicted"/>
<evidence type="ECO:0000256" key="2">
    <source>
        <dbReference type="SAM" id="SignalP"/>
    </source>
</evidence>
<keyword evidence="4" id="KW-1185">Reference proteome</keyword>
<dbReference type="Proteomes" id="UP000799772">
    <property type="component" value="Unassembled WGS sequence"/>
</dbReference>
<gene>
    <name evidence="3" type="ORF">NA57DRAFT_77904</name>
</gene>
<keyword evidence="2" id="KW-0732">Signal</keyword>
<evidence type="ECO:0000313" key="3">
    <source>
        <dbReference type="EMBL" id="KAF2097652.1"/>
    </source>
</evidence>
<accession>A0A9P4IFQ6</accession>
<protein>
    <submittedName>
        <fullName evidence="3">Uncharacterized protein</fullName>
    </submittedName>
</protein>
<sequence>MSQLLHSRNVLLCCLLLLFILISLLSFRTANVASSSVEYPPGNGGILGNTLLRGINRDDENRKRHESNQNANTSHITIGTSVKAPVNKRAEPSDVEMGEGDDDNGDSDGMDIVDDDDDATGSGDDEPSEDSADQIQNWTEEKKDQLWTASFEKGAALQCVAKESKEDARKLLDAWKVNSPLDSQYTSYNDLDKNGWVTEDEAKTDPETLKREVGGDALKAIGVDLTRLQSIATLHLGMTDEWEHEGTNAYYNAEYDALNGVIIVTEARSPEYMVKEGRAPHGAAVPDMKHWSDITFLEWAHVAGSRVAGLSNILHMDVDNPESVWIAEKVIGGDGLPEEWAKAKEISPSTQEGQALLGSPNGGGVGWLLAQHKDALGKKAVRGIKVFATPGHPERMNVLFRIGRA</sequence>
<evidence type="ECO:0000256" key="1">
    <source>
        <dbReference type="SAM" id="MobiDB-lite"/>
    </source>
</evidence>
<evidence type="ECO:0000313" key="4">
    <source>
        <dbReference type="Proteomes" id="UP000799772"/>
    </source>
</evidence>
<name>A0A9P4IFQ6_9PEZI</name>
<feature type="compositionally biased region" description="Acidic residues" evidence="1">
    <location>
        <begin position="93"/>
        <end position="132"/>
    </location>
</feature>
<feature type="signal peptide" evidence="2">
    <location>
        <begin position="1"/>
        <end position="26"/>
    </location>
</feature>
<feature type="compositionally biased region" description="Polar residues" evidence="1">
    <location>
        <begin position="68"/>
        <end position="80"/>
    </location>
</feature>
<dbReference type="OrthoDB" id="5337308at2759"/>
<comment type="caution">
    <text evidence="3">The sequence shown here is derived from an EMBL/GenBank/DDBJ whole genome shotgun (WGS) entry which is preliminary data.</text>
</comment>
<feature type="chain" id="PRO_5040235001" evidence="2">
    <location>
        <begin position="27"/>
        <end position="405"/>
    </location>
</feature>
<dbReference type="AlphaFoldDB" id="A0A9P4IFQ6"/>